<evidence type="ECO:0000313" key="6">
    <source>
        <dbReference type="Proteomes" id="UP000002011"/>
    </source>
</evidence>
<dbReference type="InterPro" id="IPR000055">
    <property type="entry name" value="Restrct_endonuc_typeI_TRD"/>
</dbReference>
<dbReference type="PANTHER" id="PTHR30408">
    <property type="entry name" value="TYPE-1 RESTRICTION ENZYME ECOKI SPECIFICITY PROTEIN"/>
    <property type="match status" value="1"/>
</dbReference>
<keyword evidence="6" id="KW-1185">Reference proteome</keyword>
<evidence type="ECO:0000256" key="1">
    <source>
        <dbReference type="ARBA" id="ARBA00010923"/>
    </source>
</evidence>
<dbReference type="RefSeq" id="WP_015814680.1">
    <property type="nucleotide sequence ID" value="NC_013037.1"/>
</dbReference>
<evidence type="ECO:0000259" key="4">
    <source>
        <dbReference type="Pfam" id="PF01420"/>
    </source>
</evidence>
<accession>C6VT75</accession>
<organism evidence="5 6">
    <name type="scientific">Dyadobacter fermentans (strain ATCC 700827 / DSM 18053 / CIP 107007 / KCTC 52180 / NS114)</name>
    <dbReference type="NCBI Taxonomy" id="471854"/>
    <lineage>
        <taxon>Bacteria</taxon>
        <taxon>Pseudomonadati</taxon>
        <taxon>Bacteroidota</taxon>
        <taxon>Cytophagia</taxon>
        <taxon>Cytophagales</taxon>
        <taxon>Spirosomataceae</taxon>
        <taxon>Dyadobacter</taxon>
    </lineage>
</organism>
<dbReference type="REBASE" id="21721">
    <property type="entry name" value="S.DfeORF5245P"/>
</dbReference>
<dbReference type="SUPFAM" id="SSF116734">
    <property type="entry name" value="DNA methylase specificity domain"/>
    <property type="match status" value="2"/>
</dbReference>
<evidence type="ECO:0000256" key="2">
    <source>
        <dbReference type="ARBA" id="ARBA00022747"/>
    </source>
</evidence>
<dbReference type="PANTHER" id="PTHR30408:SF12">
    <property type="entry name" value="TYPE I RESTRICTION ENZYME MJAVIII SPECIFICITY SUBUNIT"/>
    <property type="match status" value="1"/>
</dbReference>
<dbReference type="eggNOG" id="COG0732">
    <property type="taxonomic scope" value="Bacteria"/>
</dbReference>
<keyword evidence="3" id="KW-0238">DNA-binding</keyword>
<gene>
    <name evidence="5" type="ordered locus">Dfer_5244</name>
</gene>
<keyword evidence="2" id="KW-0680">Restriction system</keyword>
<dbReference type="Gene3D" id="3.90.220.20">
    <property type="entry name" value="DNA methylase specificity domains"/>
    <property type="match status" value="2"/>
</dbReference>
<name>C6VT75_DYAFD</name>
<dbReference type="EMBL" id="CP001619">
    <property type="protein sequence ID" value="ACT96439.1"/>
    <property type="molecule type" value="Genomic_DNA"/>
</dbReference>
<feature type="domain" description="Type I restriction modification DNA specificity" evidence="4">
    <location>
        <begin position="18"/>
        <end position="192"/>
    </location>
</feature>
<reference evidence="5 6" key="1">
    <citation type="journal article" date="2009" name="Stand. Genomic Sci.">
        <title>Complete genome sequence of Dyadobacter fermentans type strain (NS114).</title>
        <authorList>
            <person name="Lang E."/>
            <person name="Lapidus A."/>
            <person name="Chertkov O."/>
            <person name="Brettin T."/>
            <person name="Detter J.C."/>
            <person name="Han C."/>
            <person name="Copeland A."/>
            <person name="Glavina Del Rio T."/>
            <person name="Nolan M."/>
            <person name="Chen F."/>
            <person name="Lucas S."/>
            <person name="Tice H."/>
            <person name="Cheng J.F."/>
            <person name="Land M."/>
            <person name="Hauser L."/>
            <person name="Chang Y.J."/>
            <person name="Jeffries C.D."/>
            <person name="Kopitz M."/>
            <person name="Bruce D."/>
            <person name="Goodwin L."/>
            <person name="Pitluck S."/>
            <person name="Ovchinnikova G."/>
            <person name="Pati A."/>
            <person name="Ivanova N."/>
            <person name="Mavrommatis K."/>
            <person name="Chen A."/>
            <person name="Palaniappan K."/>
            <person name="Chain P."/>
            <person name="Bristow J."/>
            <person name="Eisen J.A."/>
            <person name="Markowitz V."/>
            <person name="Hugenholtz P."/>
            <person name="Goker M."/>
            <person name="Rohde M."/>
            <person name="Kyrpides N.C."/>
            <person name="Klenk H.P."/>
        </authorList>
    </citation>
    <scope>NUCLEOTIDE SEQUENCE [LARGE SCALE GENOMIC DNA]</scope>
    <source>
        <strain evidence="6">ATCC 700827 / DSM 18053 / CIP 107007 / KCTC 52180 / NS114</strain>
    </source>
</reference>
<dbReference type="Proteomes" id="UP000002011">
    <property type="component" value="Chromosome"/>
</dbReference>
<comment type="similarity">
    <text evidence="1">Belongs to the type-I restriction system S methylase family.</text>
</comment>
<dbReference type="OrthoDB" id="667970at2"/>
<sequence length="422" mass="48294">MEQQSNVPRLRFPEFSGDWNRFDLVDIFEIYDGTHQTPTYTSEGVNFVSVEDIKDLKASRKYISEAAFRKDFKIKPKTNDILMTRITAGTIGDTAIVRDDEPLGIYVSLALLRIKIDGSVEFFNQNINSVYFRKELHKRIIHTAFPKKINLGDIGGCKISICSKKEQQKIASFLTAVDEKLQALKKKKSLLEQYKKGVMQKIFSQELRFKGDNGEAFPDWQKVKFGEVYTFKVTNSLSRDKLNYTEGEVRNIHYGDIHTKFNILFDIKKEPVPFVNDDVLLNRLSEDSYCKEGDLVIADASEDYNDIGKSIEIFNLDGEKVLAGLHTFLARPNRNTMSPGFGGYLMRSEKVKLQLMFIAQGTKVLSISTSRLSNIEIDLPIIFEQKKIVDFLSNLDSTIACCTNEIQLLEIWKKGLLQRLFV</sequence>
<proteinExistence type="inferred from homology"/>
<dbReference type="Gene3D" id="1.10.287.1120">
    <property type="entry name" value="Bipartite methylase S protein"/>
    <property type="match status" value="1"/>
</dbReference>
<protein>
    <submittedName>
        <fullName evidence="5">Restriction modification system DNA specificity domain</fullName>
    </submittedName>
</protein>
<dbReference type="GO" id="GO:0003677">
    <property type="term" value="F:DNA binding"/>
    <property type="evidence" value="ECO:0007669"/>
    <property type="project" value="UniProtKB-KW"/>
</dbReference>
<dbReference type="HOGENOM" id="CLU_021095_0_1_10"/>
<feature type="domain" description="Type I restriction modification DNA specificity" evidence="4">
    <location>
        <begin position="219"/>
        <end position="410"/>
    </location>
</feature>
<evidence type="ECO:0000256" key="3">
    <source>
        <dbReference type="ARBA" id="ARBA00023125"/>
    </source>
</evidence>
<dbReference type="InterPro" id="IPR044946">
    <property type="entry name" value="Restrct_endonuc_typeI_TRD_sf"/>
</dbReference>
<evidence type="ECO:0000313" key="5">
    <source>
        <dbReference type="EMBL" id="ACT96439.1"/>
    </source>
</evidence>
<dbReference type="InterPro" id="IPR052021">
    <property type="entry name" value="Type-I_RS_S_subunit"/>
</dbReference>
<dbReference type="AlphaFoldDB" id="C6VT75"/>
<dbReference type="GO" id="GO:0009307">
    <property type="term" value="P:DNA restriction-modification system"/>
    <property type="evidence" value="ECO:0007669"/>
    <property type="project" value="UniProtKB-KW"/>
</dbReference>
<dbReference type="Pfam" id="PF01420">
    <property type="entry name" value="Methylase_S"/>
    <property type="match status" value="2"/>
</dbReference>
<dbReference type="KEGG" id="dfe:Dfer_5244"/>
<dbReference type="STRING" id="471854.Dfer_5244"/>